<feature type="binding site" evidence="5">
    <location>
        <position position="168"/>
    </location>
    <ligand>
        <name>(2E)-4-hydroxy-3-methylbut-2-enyl diphosphate</name>
        <dbReference type="ChEBI" id="CHEBI:128753"/>
    </ligand>
</feature>
<feature type="binding site" evidence="5">
    <location>
        <position position="78"/>
    </location>
    <ligand>
        <name>isopentenyl diphosphate</name>
        <dbReference type="ChEBI" id="CHEBI:128769"/>
    </ligand>
</feature>
<keyword evidence="5 6" id="KW-0560">Oxidoreductase</keyword>
<feature type="binding site" evidence="5">
    <location>
        <position position="227"/>
    </location>
    <ligand>
        <name>isopentenyl diphosphate</name>
        <dbReference type="ChEBI" id="CHEBI:128769"/>
    </ligand>
</feature>
<keyword evidence="1 5" id="KW-0004">4Fe-4S</keyword>
<sequence>MADPKRVLLAKPRGYCAGVDRAVVTVEKALELYGAPVYVRKEIVHNRHVVETLAGKGAVFVEENEEVPPGSVVVFSAHGVAPEVHDQAAERGLKAIDATCPLVTKVHKEAVRYAEEDYDILLIGHEGHEEVIGTSGEAPEHIQLVDGPDAVDQVKVRDPEKVVWLSQTTLSVDETMETVGRLKQRLPMLQSPPSDDICYATQNRQQVVKDIAAECDVMLVVGSKNSSNSVRLVEVAVQHGARAGYLIDFAHEIDEAWLEGASTVGLSSGASVPDNLVQDVLAHLAKRGFANVEVFEPVTEKIAFSLPRELAKDLKAAGRA</sequence>
<feature type="binding site" evidence="5">
    <location>
        <position position="271"/>
    </location>
    <ligand>
        <name>isopentenyl diphosphate</name>
        <dbReference type="ChEBI" id="CHEBI:128769"/>
    </ligand>
</feature>
<dbReference type="Gene3D" id="3.40.1010.20">
    <property type="entry name" value="4-hydroxy-3-methylbut-2-enyl diphosphate reductase, catalytic domain"/>
    <property type="match status" value="2"/>
</dbReference>
<dbReference type="AlphaFoldDB" id="A0A9X3PFJ8"/>
<dbReference type="PANTHER" id="PTHR30426">
    <property type="entry name" value="4-HYDROXY-3-METHYLBUT-2-ENYL DIPHOSPHATE REDUCTASE"/>
    <property type="match status" value="1"/>
</dbReference>
<comment type="function">
    <text evidence="5">Catalyzes the conversion of 1-hydroxy-2-methyl-2-(E)-butenyl 4-diphosphate (HMBPP) into a mixture of isopentenyl diphosphate (IPP) and dimethylallyl diphosphate (DMAPP). Acts in the terminal step of the DOXP/MEP pathway for isoprenoid precursor biosynthesis.</text>
</comment>
<protein>
    <recommendedName>
        <fullName evidence="5">4-hydroxy-3-methylbut-2-enyl diphosphate reductase</fullName>
        <shortName evidence="5">HMBPP reductase</shortName>
        <ecNumber evidence="5">1.17.7.4</ecNumber>
    </recommendedName>
</protein>
<feature type="binding site" evidence="5">
    <location>
        <position position="45"/>
    </location>
    <ligand>
        <name>(2E)-4-hydroxy-3-methylbut-2-enyl diphosphate</name>
        <dbReference type="ChEBI" id="CHEBI:128753"/>
    </ligand>
</feature>
<dbReference type="RefSeq" id="WP_270121007.1">
    <property type="nucleotide sequence ID" value="NZ_BAAAOM010000007.1"/>
</dbReference>
<feature type="binding site" evidence="5">
    <location>
        <position position="128"/>
    </location>
    <ligand>
        <name>dimethylallyl diphosphate</name>
        <dbReference type="ChEBI" id="CHEBI:57623"/>
    </ligand>
</feature>
<evidence type="ECO:0000256" key="3">
    <source>
        <dbReference type="ARBA" id="ARBA00023004"/>
    </source>
</evidence>
<dbReference type="InterPro" id="IPR003451">
    <property type="entry name" value="LytB/IspH"/>
</dbReference>
<dbReference type="GO" id="GO:0050992">
    <property type="term" value="P:dimethylallyl diphosphate biosynthetic process"/>
    <property type="evidence" value="ECO:0007669"/>
    <property type="project" value="UniProtKB-UniRule"/>
</dbReference>
<feature type="binding site" evidence="5">
    <location>
        <position position="228"/>
    </location>
    <ligand>
        <name>(2E)-4-hydroxy-3-methylbut-2-enyl diphosphate</name>
        <dbReference type="ChEBI" id="CHEBI:128753"/>
    </ligand>
</feature>
<dbReference type="Pfam" id="PF02401">
    <property type="entry name" value="LYTB"/>
    <property type="match status" value="1"/>
</dbReference>
<dbReference type="HAMAP" id="MF_00191">
    <property type="entry name" value="IspH"/>
    <property type="match status" value="1"/>
</dbReference>
<name>A0A9X3PFJ8_9ACTN</name>
<dbReference type="GO" id="GO:0051745">
    <property type="term" value="F:4-hydroxy-3-methylbut-2-enyl diphosphate reductase activity"/>
    <property type="evidence" value="ECO:0007669"/>
    <property type="project" value="UniProtKB-UniRule"/>
</dbReference>
<dbReference type="NCBIfam" id="NF002190">
    <property type="entry name" value="PRK01045.1-4"/>
    <property type="match status" value="1"/>
</dbReference>
<feature type="binding site" evidence="5">
    <location>
        <position position="228"/>
    </location>
    <ligand>
        <name>isopentenyl diphosphate</name>
        <dbReference type="ChEBI" id="CHEBI:128769"/>
    </ligand>
</feature>
<dbReference type="GO" id="GO:0051539">
    <property type="term" value="F:4 iron, 4 sulfur cluster binding"/>
    <property type="evidence" value="ECO:0007669"/>
    <property type="project" value="UniProtKB-UniRule"/>
</dbReference>
<comment type="pathway">
    <text evidence="5">Isoprenoid biosynthesis; dimethylallyl diphosphate biosynthesis; dimethylallyl diphosphate from (2E)-4-hydroxy-3-methylbutenyl diphosphate: step 1/1.</text>
</comment>
<dbReference type="PANTHER" id="PTHR30426:SF0">
    <property type="entry name" value="4-HYDROXY-3-METHYLBUT-2-ENYL DIPHOSPHATE REDUCTASE"/>
    <property type="match status" value="1"/>
</dbReference>
<comment type="similarity">
    <text evidence="5">Belongs to the IspH family.</text>
</comment>
<feature type="binding site" evidence="5">
    <location>
        <position position="227"/>
    </location>
    <ligand>
        <name>dimethylallyl diphosphate</name>
        <dbReference type="ChEBI" id="CHEBI:57623"/>
    </ligand>
</feature>
<feature type="binding site" evidence="5">
    <location>
        <position position="271"/>
    </location>
    <ligand>
        <name>(2E)-4-hydroxy-3-methylbut-2-enyl diphosphate</name>
        <dbReference type="ChEBI" id="CHEBI:128753"/>
    </ligand>
</feature>
<comment type="catalytic activity">
    <reaction evidence="5">
        <text>isopentenyl diphosphate + 2 oxidized [2Fe-2S]-[ferredoxin] + H2O = (2E)-4-hydroxy-3-methylbut-2-enyl diphosphate + 2 reduced [2Fe-2S]-[ferredoxin] + 2 H(+)</text>
        <dbReference type="Rhea" id="RHEA:24488"/>
        <dbReference type="Rhea" id="RHEA-COMP:10000"/>
        <dbReference type="Rhea" id="RHEA-COMP:10001"/>
        <dbReference type="ChEBI" id="CHEBI:15377"/>
        <dbReference type="ChEBI" id="CHEBI:15378"/>
        <dbReference type="ChEBI" id="CHEBI:33737"/>
        <dbReference type="ChEBI" id="CHEBI:33738"/>
        <dbReference type="ChEBI" id="CHEBI:128753"/>
        <dbReference type="ChEBI" id="CHEBI:128769"/>
        <dbReference type="EC" id="1.17.7.4"/>
    </reaction>
</comment>
<gene>
    <name evidence="5" type="primary">ispH</name>
    <name evidence="7" type="ORF">J2S69_001904</name>
    <name evidence="6" type="ORF">O2L01_06095</name>
</gene>
<feature type="binding site" evidence="5">
    <location>
        <position position="228"/>
    </location>
    <ligand>
        <name>dimethylallyl diphosphate</name>
        <dbReference type="ChEBI" id="CHEBI:57623"/>
    </ligand>
</feature>
<reference evidence="7 9" key="2">
    <citation type="submission" date="2023-07" db="EMBL/GenBank/DDBJ databases">
        <title>Sequencing the genomes of 1000 actinobacteria strains.</title>
        <authorList>
            <person name="Klenk H.-P."/>
        </authorList>
    </citation>
    <scope>NUCLEOTIDE SEQUENCE [LARGE SCALE GENOMIC DNA]</scope>
    <source>
        <strain evidence="7 9">DSM 44724</strain>
    </source>
</reference>
<feature type="binding site" evidence="5">
    <location>
        <position position="100"/>
    </location>
    <ligand>
        <name>[4Fe-4S] cluster</name>
        <dbReference type="ChEBI" id="CHEBI:49883"/>
    </ligand>
</feature>
<dbReference type="EMBL" id="JAVDYD010000001">
    <property type="protein sequence ID" value="MDR7338185.1"/>
    <property type="molecule type" value="Genomic_DNA"/>
</dbReference>
<feature type="binding site" evidence="5">
    <location>
        <position position="16"/>
    </location>
    <ligand>
        <name>[4Fe-4S] cluster</name>
        <dbReference type="ChEBI" id="CHEBI:49883"/>
    </ligand>
</feature>
<dbReference type="GO" id="GO:0019288">
    <property type="term" value="P:isopentenyl diphosphate biosynthetic process, methylerythritol 4-phosphate pathway"/>
    <property type="evidence" value="ECO:0007669"/>
    <property type="project" value="UniProtKB-UniRule"/>
</dbReference>
<feature type="active site" description="Proton donor" evidence="5">
    <location>
        <position position="130"/>
    </location>
</feature>
<feature type="binding site" evidence="5">
    <location>
        <position position="45"/>
    </location>
    <ligand>
        <name>isopentenyl diphosphate</name>
        <dbReference type="ChEBI" id="CHEBI:128769"/>
    </ligand>
</feature>
<comment type="catalytic activity">
    <reaction evidence="5">
        <text>dimethylallyl diphosphate + 2 oxidized [2Fe-2S]-[ferredoxin] + H2O = (2E)-4-hydroxy-3-methylbut-2-enyl diphosphate + 2 reduced [2Fe-2S]-[ferredoxin] + 2 H(+)</text>
        <dbReference type="Rhea" id="RHEA:24825"/>
        <dbReference type="Rhea" id="RHEA-COMP:10000"/>
        <dbReference type="Rhea" id="RHEA-COMP:10001"/>
        <dbReference type="ChEBI" id="CHEBI:15377"/>
        <dbReference type="ChEBI" id="CHEBI:15378"/>
        <dbReference type="ChEBI" id="CHEBI:33737"/>
        <dbReference type="ChEBI" id="CHEBI:33738"/>
        <dbReference type="ChEBI" id="CHEBI:57623"/>
        <dbReference type="ChEBI" id="CHEBI:128753"/>
        <dbReference type="EC" id="1.17.7.4"/>
    </reaction>
</comment>
<comment type="cofactor">
    <cofactor evidence="5">
        <name>[4Fe-4S] cluster</name>
        <dbReference type="ChEBI" id="CHEBI:49883"/>
    </cofactor>
    <text evidence="5">Binds 1 [4Fe-4S] cluster per subunit.</text>
</comment>
<keyword evidence="9" id="KW-1185">Reference proteome</keyword>
<feature type="binding site" evidence="5">
    <location>
        <position position="271"/>
    </location>
    <ligand>
        <name>dimethylallyl diphosphate</name>
        <dbReference type="ChEBI" id="CHEBI:57623"/>
    </ligand>
</feature>
<feature type="binding site" evidence="5">
    <location>
        <position position="128"/>
    </location>
    <ligand>
        <name>(2E)-4-hydroxy-3-methylbut-2-enyl diphosphate</name>
        <dbReference type="ChEBI" id="CHEBI:128753"/>
    </ligand>
</feature>
<reference evidence="6" key="1">
    <citation type="submission" date="2022-12" db="EMBL/GenBank/DDBJ databases">
        <title>Gycomyces niveus sp.nov., a novel actinomycete isolated from soil in Shouguang.</title>
        <authorList>
            <person name="Yang X."/>
        </authorList>
    </citation>
    <scope>NUCLEOTIDE SEQUENCE</scope>
    <source>
        <strain evidence="6">DSM 44724</strain>
    </source>
</reference>
<feature type="binding site" evidence="5">
    <location>
        <position position="128"/>
    </location>
    <ligand>
        <name>isopentenyl diphosphate</name>
        <dbReference type="ChEBI" id="CHEBI:128769"/>
    </ligand>
</feature>
<dbReference type="Proteomes" id="UP001145799">
    <property type="component" value="Unassembled WGS sequence"/>
</dbReference>
<accession>A0A9X3PFJ8</accession>
<feature type="binding site" evidence="5">
    <location>
        <position position="226"/>
    </location>
    <ligand>
        <name>isopentenyl diphosphate</name>
        <dbReference type="ChEBI" id="CHEBI:128769"/>
    </ligand>
</feature>
<proteinExistence type="inferred from homology"/>
<feature type="binding site" evidence="5">
    <location>
        <position position="78"/>
    </location>
    <ligand>
        <name>dimethylallyl diphosphate</name>
        <dbReference type="ChEBI" id="CHEBI:57623"/>
    </ligand>
</feature>
<evidence type="ECO:0000256" key="1">
    <source>
        <dbReference type="ARBA" id="ARBA00022485"/>
    </source>
</evidence>
<keyword evidence="3 5" id="KW-0408">Iron</keyword>
<comment type="pathway">
    <text evidence="5">Isoprenoid biosynthesis; isopentenyl diphosphate biosynthesis via DXP pathway; isopentenyl diphosphate from 1-deoxy-D-xylulose 5-phosphate: step 6/6.</text>
</comment>
<evidence type="ECO:0000313" key="9">
    <source>
        <dbReference type="Proteomes" id="UP001183604"/>
    </source>
</evidence>
<dbReference type="GO" id="GO:0046872">
    <property type="term" value="F:metal ion binding"/>
    <property type="evidence" value="ECO:0007669"/>
    <property type="project" value="UniProtKB-KW"/>
</dbReference>
<organism evidence="6 8">
    <name type="scientific">Glycomyces lechevalierae</name>
    <dbReference type="NCBI Taxonomy" id="256034"/>
    <lineage>
        <taxon>Bacteria</taxon>
        <taxon>Bacillati</taxon>
        <taxon>Actinomycetota</taxon>
        <taxon>Actinomycetes</taxon>
        <taxon>Glycomycetales</taxon>
        <taxon>Glycomycetaceae</taxon>
        <taxon>Glycomyces</taxon>
    </lineage>
</organism>
<evidence type="ECO:0000256" key="5">
    <source>
        <dbReference type="HAMAP-Rule" id="MF_00191"/>
    </source>
</evidence>
<dbReference type="Proteomes" id="UP001183604">
    <property type="component" value="Unassembled WGS sequence"/>
</dbReference>
<feature type="binding site" evidence="5">
    <location>
        <position position="226"/>
    </location>
    <ligand>
        <name>dimethylallyl diphosphate</name>
        <dbReference type="ChEBI" id="CHEBI:57623"/>
    </ligand>
</feature>
<dbReference type="EC" id="1.17.7.4" evidence="5"/>
<dbReference type="GO" id="GO:0016114">
    <property type="term" value="P:terpenoid biosynthetic process"/>
    <property type="evidence" value="ECO:0007669"/>
    <property type="project" value="UniProtKB-UniRule"/>
</dbReference>
<keyword evidence="4 5" id="KW-0411">Iron-sulfur</keyword>
<feature type="binding site" evidence="5">
    <location>
        <position position="78"/>
    </location>
    <ligand>
        <name>(2E)-4-hydroxy-3-methylbut-2-enyl diphosphate</name>
        <dbReference type="ChEBI" id="CHEBI:128753"/>
    </ligand>
</feature>
<feature type="binding site" evidence="5">
    <location>
        <position position="226"/>
    </location>
    <ligand>
        <name>(2E)-4-hydroxy-3-methylbut-2-enyl diphosphate</name>
        <dbReference type="ChEBI" id="CHEBI:128753"/>
    </ligand>
</feature>
<dbReference type="EMBL" id="JAPZVQ010000002">
    <property type="protein sequence ID" value="MDA1384546.1"/>
    <property type="molecule type" value="Genomic_DNA"/>
</dbReference>
<keyword evidence="5" id="KW-0414">Isoprene biosynthesis</keyword>
<dbReference type="NCBIfam" id="TIGR00216">
    <property type="entry name" value="ispH_lytB"/>
    <property type="match status" value="1"/>
</dbReference>
<evidence type="ECO:0000256" key="2">
    <source>
        <dbReference type="ARBA" id="ARBA00022723"/>
    </source>
</evidence>
<feature type="binding site" evidence="5">
    <location>
        <position position="227"/>
    </location>
    <ligand>
        <name>(2E)-4-hydroxy-3-methylbut-2-enyl diphosphate</name>
        <dbReference type="ChEBI" id="CHEBI:128753"/>
    </ligand>
</feature>
<evidence type="ECO:0000313" key="6">
    <source>
        <dbReference type="EMBL" id="MDA1384546.1"/>
    </source>
</evidence>
<keyword evidence="2 5" id="KW-0479">Metal-binding</keyword>
<evidence type="ECO:0000256" key="4">
    <source>
        <dbReference type="ARBA" id="ARBA00023014"/>
    </source>
</evidence>
<feature type="binding site" evidence="5">
    <location>
        <position position="45"/>
    </location>
    <ligand>
        <name>dimethylallyl diphosphate</name>
        <dbReference type="ChEBI" id="CHEBI:57623"/>
    </ligand>
</feature>
<evidence type="ECO:0000313" key="8">
    <source>
        <dbReference type="Proteomes" id="UP001145799"/>
    </source>
</evidence>
<dbReference type="NCBIfam" id="NF002189">
    <property type="entry name" value="PRK01045.1-3"/>
    <property type="match status" value="1"/>
</dbReference>
<feature type="binding site" evidence="5">
    <location>
        <position position="198"/>
    </location>
    <ligand>
        <name>[4Fe-4S] cluster</name>
        <dbReference type="ChEBI" id="CHEBI:49883"/>
    </ligand>
</feature>
<dbReference type="CDD" id="cd13944">
    <property type="entry name" value="lytB_ispH"/>
    <property type="match status" value="1"/>
</dbReference>
<comment type="caution">
    <text evidence="6">The sequence shown here is derived from an EMBL/GenBank/DDBJ whole genome shotgun (WGS) entry which is preliminary data.</text>
</comment>
<dbReference type="Gene3D" id="3.40.50.11270">
    <property type="match status" value="1"/>
</dbReference>
<evidence type="ECO:0000313" key="7">
    <source>
        <dbReference type="EMBL" id="MDR7338185.1"/>
    </source>
</evidence>